<dbReference type="EMBL" id="JBHSXM010000001">
    <property type="protein sequence ID" value="MFC6836545.1"/>
    <property type="molecule type" value="Genomic_DNA"/>
</dbReference>
<protein>
    <recommendedName>
        <fullName evidence="3">DUF7312 domain-containing protein</fullName>
    </recommendedName>
</protein>
<evidence type="ECO:0000259" key="3">
    <source>
        <dbReference type="Pfam" id="PF23994"/>
    </source>
</evidence>
<dbReference type="AlphaFoldDB" id="A0ABD5U7T9"/>
<evidence type="ECO:0000256" key="1">
    <source>
        <dbReference type="SAM" id="MobiDB-lite"/>
    </source>
</evidence>
<accession>A0ABD5U7T9</accession>
<keyword evidence="2" id="KW-1133">Transmembrane helix</keyword>
<name>A0ABD5U7T9_9EURY</name>
<feature type="transmembrane region" description="Helical" evidence="2">
    <location>
        <begin position="37"/>
        <end position="55"/>
    </location>
</feature>
<organism evidence="4 5">
    <name type="scientific">Halomarina ordinaria</name>
    <dbReference type="NCBI Taxonomy" id="3033939"/>
    <lineage>
        <taxon>Archaea</taxon>
        <taxon>Methanobacteriati</taxon>
        <taxon>Methanobacteriota</taxon>
        <taxon>Stenosarchaea group</taxon>
        <taxon>Halobacteria</taxon>
        <taxon>Halobacteriales</taxon>
        <taxon>Natronomonadaceae</taxon>
        <taxon>Halomarina</taxon>
    </lineage>
</organism>
<dbReference type="InterPro" id="IPR055736">
    <property type="entry name" value="DUF7312"/>
</dbReference>
<reference evidence="4 5" key="1">
    <citation type="journal article" date="2019" name="Int. J. Syst. Evol. Microbiol.">
        <title>The Global Catalogue of Microorganisms (GCM) 10K type strain sequencing project: providing services to taxonomists for standard genome sequencing and annotation.</title>
        <authorList>
            <consortium name="The Broad Institute Genomics Platform"/>
            <consortium name="The Broad Institute Genome Sequencing Center for Infectious Disease"/>
            <person name="Wu L."/>
            <person name="Ma J."/>
        </authorList>
    </citation>
    <scope>NUCLEOTIDE SEQUENCE [LARGE SCALE GENOMIC DNA]</scope>
    <source>
        <strain evidence="4 5">PSRA2</strain>
    </source>
</reference>
<dbReference type="Pfam" id="PF23994">
    <property type="entry name" value="DUF7312"/>
    <property type="match status" value="1"/>
</dbReference>
<evidence type="ECO:0000256" key="2">
    <source>
        <dbReference type="SAM" id="Phobius"/>
    </source>
</evidence>
<keyword evidence="2" id="KW-0812">Transmembrane</keyword>
<keyword evidence="2" id="KW-0472">Membrane</keyword>
<evidence type="ECO:0000313" key="4">
    <source>
        <dbReference type="EMBL" id="MFC6836545.1"/>
    </source>
</evidence>
<feature type="region of interest" description="Disordered" evidence="1">
    <location>
        <begin position="1"/>
        <end position="31"/>
    </location>
</feature>
<comment type="caution">
    <text evidence="4">The sequence shown here is derived from an EMBL/GenBank/DDBJ whole genome shotgun (WGS) entry which is preliminary data.</text>
</comment>
<sequence length="56" mass="6277">MADDDEWRFTPEGNPVEEERQPMAADPEPESPTFENTFFVVLGAVATVGVFLVMFL</sequence>
<dbReference type="RefSeq" id="WP_304448228.1">
    <property type="nucleotide sequence ID" value="NZ_JARRAH010000001.1"/>
</dbReference>
<dbReference type="Proteomes" id="UP001596406">
    <property type="component" value="Unassembled WGS sequence"/>
</dbReference>
<proteinExistence type="predicted"/>
<gene>
    <name evidence="4" type="ORF">ACFQHK_08475</name>
</gene>
<keyword evidence="5" id="KW-1185">Reference proteome</keyword>
<evidence type="ECO:0000313" key="5">
    <source>
        <dbReference type="Proteomes" id="UP001596406"/>
    </source>
</evidence>
<feature type="domain" description="DUF7312" evidence="3">
    <location>
        <begin position="4"/>
        <end position="53"/>
    </location>
</feature>